<dbReference type="InterPro" id="IPR045051">
    <property type="entry name" value="SBT"/>
</dbReference>
<gene>
    <name evidence="6" type="primary">SBT1.2_3</name>
    <name evidence="6" type="ORF">A4A49_52914</name>
</gene>
<keyword evidence="7" id="KW-1185">Reference proteome</keyword>
<dbReference type="InterPro" id="IPR041469">
    <property type="entry name" value="Subtilisin-like_FN3"/>
</dbReference>
<dbReference type="GO" id="GO:0004252">
    <property type="term" value="F:serine-type endopeptidase activity"/>
    <property type="evidence" value="ECO:0007669"/>
    <property type="project" value="InterPro"/>
</dbReference>
<organism evidence="6 7">
    <name type="scientific">Nicotiana attenuata</name>
    <name type="common">Coyote tobacco</name>
    <dbReference type="NCBI Taxonomy" id="49451"/>
    <lineage>
        <taxon>Eukaryota</taxon>
        <taxon>Viridiplantae</taxon>
        <taxon>Streptophyta</taxon>
        <taxon>Embryophyta</taxon>
        <taxon>Tracheophyta</taxon>
        <taxon>Spermatophyta</taxon>
        <taxon>Magnoliopsida</taxon>
        <taxon>eudicotyledons</taxon>
        <taxon>Gunneridae</taxon>
        <taxon>Pentapetalae</taxon>
        <taxon>asterids</taxon>
        <taxon>lamiids</taxon>
        <taxon>Solanales</taxon>
        <taxon>Solanaceae</taxon>
        <taxon>Nicotianoideae</taxon>
        <taxon>Nicotianeae</taxon>
        <taxon>Nicotiana</taxon>
    </lineage>
</organism>
<feature type="domain" description="Peptidase S8/S53" evidence="4">
    <location>
        <begin position="282"/>
        <end position="364"/>
    </location>
</feature>
<evidence type="ECO:0000313" key="6">
    <source>
        <dbReference type="EMBL" id="OIS99576.1"/>
    </source>
</evidence>
<dbReference type="GO" id="GO:0006508">
    <property type="term" value="P:proteolysis"/>
    <property type="evidence" value="ECO:0007669"/>
    <property type="project" value="UniProtKB-KW"/>
</dbReference>
<dbReference type="Gene3D" id="3.40.50.200">
    <property type="entry name" value="Peptidase S8/S53 domain"/>
    <property type="match status" value="2"/>
</dbReference>
<dbReference type="SMR" id="A0A1J6IWR2"/>
<comment type="caution">
    <text evidence="3">Lacks conserved residue(s) required for the propagation of feature annotation.</text>
</comment>
<dbReference type="Gene3D" id="2.60.40.2310">
    <property type="match status" value="1"/>
</dbReference>
<dbReference type="Gramene" id="OIS99576">
    <property type="protein sequence ID" value="OIS99576"/>
    <property type="gene ID" value="A4A49_52914"/>
</dbReference>
<comment type="caution">
    <text evidence="6">The sequence shown here is derived from an EMBL/GenBank/DDBJ whole genome shotgun (WGS) entry which is preliminary data.</text>
</comment>
<dbReference type="AlphaFoldDB" id="A0A1J6IWR2"/>
<comment type="similarity">
    <text evidence="1 3">Belongs to the peptidase S8 family.</text>
</comment>
<dbReference type="PANTHER" id="PTHR10795">
    <property type="entry name" value="PROPROTEIN CONVERTASE SUBTILISIN/KEXIN"/>
    <property type="match status" value="1"/>
</dbReference>
<reference evidence="6" key="1">
    <citation type="submission" date="2016-11" db="EMBL/GenBank/DDBJ databases">
        <title>The genome of Nicotiana attenuata.</title>
        <authorList>
            <person name="Xu S."/>
            <person name="Brockmoeller T."/>
            <person name="Gaquerel E."/>
            <person name="Navarro A."/>
            <person name="Kuhl H."/>
            <person name="Gase K."/>
            <person name="Ling Z."/>
            <person name="Zhou W."/>
            <person name="Kreitzer C."/>
            <person name="Stanke M."/>
            <person name="Tang H."/>
            <person name="Lyons E."/>
            <person name="Pandey P."/>
            <person name="Pandey S.P."/>
            <person name="Timmermann B."/>
            <person name="Baldwin I.T."/>
        </authorList>
    </citation>
    <scope>NUCLEOTIDE SEQUENCE [LARGE SCALE GENOMIC DNA]</scope>
    <source>
        <strain evidence="6">UT</strain>
    </source>
</reference>
<dbReference type="InterPro" id="IPR000209">
    <property type="entry name" value="Peptidase_S8/S53_dom"/>
</dbReference>
<dbReference type="Pfam" id="PF17766">
    <property type="entry name" value="fn3_6"/>
    <property type="match status" value="1"/>
</dbReference>
<proteinExistence type="inferred from homology"/>
<protein>
    <submittedName>
        <fullName evidence="6">Subtilisin-like protease sbt1.2</fullName>
    </submittedName>
</protein>
<dbReference type="Proteomes" id="UP000187609">
    <property type="component" value="Unassembled WGS sequence"/>
</dbReference>
<evidence type="ECO:0000256" key="1">
    <source>
        <dbReference type="ARBA" id="ARBA00011073"/>
    </source>
</evidence>
<accession>A0A1J6IWR2</accession>
<keyword evidence="2" id="KW-0732">Signal</keyword>
<evidence type="ECO:0000259" key="5">
    <source>
        <dbReference type="Pfam" id="PF17766"/>
    </source>
</evidence>
<feature type="domain" description="Peptidase S8/S53" evidence="4">
    <location>
        <begin position="34"/>
        <end position="124"/>
    </location>
</feature>
<evidence type="ECO:0000256" key="2">
    <source>
        <dbReference type="ARBA" id="ARBA00022729"/>
    </source>
</evidence>
<dbReference type="Pfam" id="PF00082">
    <property type="entry name" value="Peptidase_S8"/>
    <property type="match status" value="2"/>
</dbReference>
<dbReference type="PROSITE" id="PS51892">
    <property type="entry name" value="SUBTILASE"/>
    <property type="match status" value="1"/>
</dbReference>
<dbReference type="EMBL" id="MJEQ01037190">
    <property type="protein sequence ID" value="OIS99576.1"/>
    <property type="molecule type" value="Genomic_DNA"/>
</dbReference>
<evidence type="ECO:0000313" key="7">
    <source>
        <dbReference type="Proteomes" id="UP000187609"/>
    </source>
</evidence>
<feature type="domain" description="Subtilisin-like protease fibronectin type-III" evidence="5">
    <location>
        <begin position="161"/>
        <end position="256"/>
    </location>
</feature>
<dbReference type="SUPFAM" id="SSF52743">
    <property type="entry name" value="Subtilisin-like"/>
    <property type="match status" value="2"/>
</dbReference>
<dbReference type="InterPro" id="IPR036852">
    <property type="entry name" value="Peptidase_S8/S53_dom_sf"/>
</dbReference>
<evidence type="ECO:0000259" key="4">
    <source>
        <dbReference type="Pfam" id="PF00082"/>
    </source>
</evidence>
<name>A0A1J6IWR2_NICAT</name>
<evidence type="ECO:0000256" key="3">
    <source>
        <dbReference type="PROSITE-ProRule" id="PRU01240"/>
    </source>
</evidence>
<dbReference type="OMA" id="MNDRHIP"/>
<sequence length="404" mass="43623">MENIKGTDLTFNIISAKPGIYSEGTKIDFMDTPSVAFFSSWGPNSASPCILKPDIIGPGVNILAAWLFSMKNIKGTDSTFNIISGTSMSYPHLSGVAALTKSVHPDWLPAAIKFVIMTTADQSNFKGQSILDERKLPDDIFAIGAGHINPSKAISSISEAELNYPSFSVVLGAENQNYTRIVTNVGDANSIYVVSITQIPGVHTVVEPIRIVFSKVNQQATYMISFTRTSEISRGFVQGSISWILKKHVVRSPISISLKQGILVNESPEVQIGFVFDVIEEGPNSASPGILKPDIIGPGVNILAAWLFSMENIKGTDSIFNIIPGTSMSCPHLSDIAALLKSAHLNWSPAAIKFAIMTTADQSNHEGQPILDERKLPADVFAIGAGHIIHQKQVIQGLFMIFTP</sequence>
<dbReference type="STRING" id="49451.A0A1J6IWR2"/>